<dbReference type="EMBL" id="CP029551">
    <property type="protein sequence ID" value="AWN38073.1"/>
    <property type="molecule type" value="Genomic_DNA"/>
</dbReference>
<evidence type="ECO:0000313" key="7">
    <source>
        <dbReference type="EMBL" id="AWN38073.1"/>
    </source>
</evidence>
<dbReference type="EC" id="3.6.1.7" evidence="2 4"/>
<evidence type="ECO:0000313" key="8">
    <source>
        <dbReference type="Proteomes" id="UP000246058"/>
    </source>
</evidence>
<comment type="similarity">
    <text evidence="1 5">Belongs to the acylphosphatase family.</text>
</comment>
<dbReference type="InterPro" id="IPR036046">
    <property type="entry name" value="Acylphosphatase-like_dom_sf"/>
</dbReference>
<keyword evidence="8" id="KW-1185">Reference proteome</keyword>
<evidence type="ECO:0000256" key="1">
    <source>
        <dbReference type="ARBA" id="ARBA00005614"/>
    </source>
</evidence>
<name>A0A2U8VW52_9HYPH</name>
<proteinExistence type="inferred from homology"/>
<evidence type="ECO:0000256" key="2">
    <source>
        <dbReference type="ARBA" id="ARBA00012150"/>
    </source>
</evidence>
<dbReference type="SUPFAM" id="SSF54975">
    <property type="entry name" value="Acylphosphatase/BLUF domain-like"/>
    <property type="match status" value="1"/>
</dbReference>
<dbReference type="PRINTS" id="PR00112">
    <property type="entry name" value="ACYLPHPHTASE"/>
</dbReference>
<evidence type="ECO:0000256" key="5">
    <source>
        <dbReference type="RuleBase" id="RU004168"/>
    </source>
</evidence>
<feature type="active site" evidence="4">
    <location>
        <position position="39"/>
    </location>
</feature>
<evidence type="ECO:0000256" key="3">
    <source>
        <dbReference type="ARBA" id="ARBA00047645"/>
    </source>
</evidence>
<dbReference type="Proteomes" id="UP000246058">
    <property type="component" value="Chromosome"/>
</dbReference>
<dbReference type="Gene3D" id="3.30.70.100">
    <property type="match status" value="1"/>
</dbReference>
<dbReference type="KEGG" id="meti:DK427_21955"/>
<dbReference type="PANTHER" id="PTHR47268">
    <property type="entry name" value="ACYLPHOSPHATASE"/>
    <property type="match status" value="1"/>
</dbReference>
<evidence type="ECO:0000259" key="6">
    <source>
        <dbReference type="PROSITE" id="PS51160"/>
    </source>
</evidence>
<dbReference type="Pfam" id="PF00708">
    <property type="entry name" value="Acylphosphatase"/>
    <property type="match status" value="1"/>
</dbReference>
<feature type="active site" evidence="4">
    <location>
        <position position="21"/>
    </location>
</feature>
<protein>
    <recommendedName>
        <fullName evidence="2 4">acylphosphatase</fullName>
        <ecNumber evidence="2 4">3.6.1.7</ecNumber>
    </recommendedName>
</protein>
<dbReference type="InterPro" id="IPR020456">
    <property type="entry name" value="Acylphosphatase"/>
</dbReference>
<sequence length="92" mass="9486">MSGTKTVAVVISGRVQGVSYRAWTEREARARGLSGHVLNCEDGTVEAMFSGPEAAVDAMLAACRQGPPGARVDDVVATAPAEAPPSGFRILS</sequence>
<organism evidence="7 8">
    <name type="scientific">Methylobacterium radiodurans</name>
    <dbReference type="NCBI Taxonomy" id="2202828"/>
    <lineage>
        <taxon>Bacteria</taxon>
        <taxon>Pseudomonadati</taxon>
        <taxon>Pseudomonadota</taxon>
        <taxon>Alphaproteobacteria</taxon>
        <taxon>Hyphomicrobiales</taxon>
        <taxon>Methylobacteriaceae</taxon>
        <taxon>Methylobacterium</taxon>
    </lineage>
</organism>
<dbReference type="OrthoDB" id="5295388at2"/>
<dbReference type="AlphaFoldDB" id="A0A2U8VW52"/>
<comment type="catalytic activity">
    <reaction evidence="3 4">
        <text>an acyl phosphate + H2O = a carboxylate + phosphate + H(+)</text>
        <dbReference type="Rhea" id="RHEA:14965"/>
        <dbReference type="ChEBI" id="CHEBI:15377"/>
        <dbReference type="ChEBI" id="CHEBI:15378"/>
        <dbReference type="ChEBI" id="CHEBI:29067"/>
        <dbReference type="ChEBI" id="CHEBI:43474"/>
        <dbReference type="ChEBI" id="CHEBI:59918"/>
        <dbReference type="EC" id="3.6.1.7"/>
    </reaction>
</comment>
<reference evidence="7 8" key="1">
    <citation type="submission" date="2018-05" db="EMBL/GenBank/DDBJ databases">
        <title>Complete Genome Sequence of Methylobacterium sp. 17Sr1-43.</title>
        <authorList>
            <person name="Srinivasan S."/>
        </authorList>
    </citation>
    <scope>NUCLEOTIDE SEQUENCE [LARGE SCALE GENOMIC DNA]</scope>
    <source>
        <strain evidence="7 8">17Sr1-43</strain>
    </source>
</reference>
<dbReference type="GO" id="GO:0003998">
    <property type="term" value="F:acylphosphatase activity"/>
    <property type="evidence" value="ECO:0007669"/>
    <property type="project" value="UniProtKB-EC"/>
</dbReference>
<dbReference type="InterPro" id="IPR001792">
    <property type="entry name" value="Acylphosphatase-like_dom"/>
</dbReference>
<gene>
    <name evidence="7" type="ORF">DK427_21955</name>
</gene>
<dbReference type="PANTHER" id="PTHR47268:SF4">
    <property type="entry name" value="ACYLPHOSPHATASE"/>
    <property type="match status" value="1"/>
</dbReference>
<dbReference type="PROSITE" id="PS51160">
    <property type="entry name" value="ACYLPHOSPHATASE_3"/>
    <property type="match status" value="1"/>
</dbReference>
<keyword evidence="4" id="KW-0378">Hydrolase</keyword>
<feature type="domain" description="Acylphosphatase-like" evidence="6">
    <location>
        <begin position="6"/>
        <end position="92"/>
    </location>
</feature>
<dbReference type="RefSeq" id="WP_109953234.1">
    <property type="nucleotide sequence ID" value="NZ_CP029551.1"/>
</dbReference>
<accession>A0A2U8VW52</accession>
<evidence type="ECO:0000256" key="4">
    <source>
        <dbReference type="PROSITE-ProRule" id="PRU00520"/>
    </source>
</evidence>